<organism evidence="1 2">
    <name type="scientific">Hyaloscypha variabilis (strain UAMH 11265 / GT02V1 / F)</name>
    <name type="common">Meliniomyces variabilis</name>
    <dbReference type="NCBI Taxonomy" id="1149755"/>
    <lineage>
        <taxon>Eukaryota</taxon>
        <taxon>Fungi</taxon>
        <taxon>Dikarya</taxon>
        <taxon>Ascomycota</taxon>
        <taxon>Pezizomycotina</taxon>
        <taxon>Leotiomycetes</taxon>
        <taxon>Helotiales</taxon>
        <taxon>Hyaloscyphaceae</taxon>
        <taxon>Hyaloscypha</taxon>
        <taxon>Hyaloscypha variabilis</taxon>
    </lineage>
</organism>
<accession>A0A2J6QWB7</accession>
<dbReference type="EMBL" id="KZ613966">
    <property type="protein sequence ID" value="PMD30567.1"/>
    <property type="molecule type" value="Genomic_DNA"/>
</dbReference>
<dbReference type="Proteomes" id="UP000235786">
    <property type="component" value="Unassembled WGS sequence"/>
</dbReference>
<evidence type="ECO:0000313" key="2">
    <source>
        <dbReference type="Proteomes" id="UP000235786"/>
    </source>
</evidence>
<proteinExistence type="predicted"/>
<name>A0A2J6QWB7_HYAVF</name>
<gene>
    <name evidence="1" type="ORF">L207DRAFT_223377</name>
</gene>
<sequence>MLSDEPHSRHKPLYLPKRTYKVPSGTGSAFSLDSRHHMLVAGKVLARARTPVLKSQHLSQQHPANALSPLPLKHFPSVPNFTLFSHQCSFFTSKITHSFCQQRMPSSSLDISFVPSYPTSIPACFSRSAGRIPNDPAQRPR</sequence>
<dbReference type="AlphaFoldDB" id="A0A2J6QWB7"/>
<keyword evidence="2" id="KW-1185">Reference proteome</keyword>
<reference evidence="1 2" key="1">
    <citation type="submission" date="2016-04" db="EMBL/GenBank/DDBJ databases">
        <title>A degradative enzymes factory behind the ericoid mycorrhizal symbiosis.</title>
        <authorList>
            <consortium name="DOE Joint Genome Institute"/>
            <person name="Martino E."/>
            <person name="Morin E."/>
            <person name="Grelet G."/>
            <person name="Kuo A."/>
            <person name="Kohler A."/>
            <person name="Daghino S."/>
            <person name="Barry K."/>
            <person name="Choi C."/>
            <person name="Cichocki N."/>
            <person name="Clum A."/>
            <person name="Copeland A."/>
            <person name="Hainaut M."/>
            <person name="Haridas S."/>
            <person name="Labutti K."/>
            <person name="Lindquist E."/>
            <person name="Lipzen A."/>
            <person name="Khouja H.-R."/>
            <person name="Murat C."/>
            <person name="Ohm R."/>
            <person name="Olson A."/>
            <person name="Spatafora J."/>
            <person name="Veneault-Fourrey C."/>
            <person name="Henrissat B."/>
            <person name="Grigoriev I."/>
            <person name="Martin F."/>
            <person name="Perotto S."/>
        </authorList>
    </citation>
    <scope>NUCLEOTIDE SEQUENCE [LARGE SCALE GENOMIC DNA]</scope>
    <source>
        <strain evidence="1 2">F</strain>
    </source>
</reference>
<evidence type="ECO:0000313" key="1">
    <source>
        <dbReference type="EMBL" id="PMD30567.1"/>
    </source>
</evidence>
<protein>
    <submittedName>
        <fullName evidence="1">Uncharacterized protein</fullName>
    </submittedName>
</protein>